<dbReference type="InterPro" id="IPR029061">
    <property type="entry name" value="THDP-binding"/>
</dbReference>
<dbReference type="Gene3D" id="3.40.50.970">
    <property type="match status" value="1"/>
</dbReference>
<dbReference type="InterPro" id="IPR003016">
    <property type="entry name" value="2-oxoA_DH_lipoyl-BS"/>
</dbReference>
<dbReference type="SUPFAM" id="SSF52922">
    <property type="entry name" value="TK C-terminal domain-like"/>
    <property type="match status" value="1"/>
</dbReference>
<gene>
    <name evidence="12" type="ORF">J5Y09_11460</name>
</gene>
<evidence type="ECO:0000259" key="11">
    <source>
        <dbReference type="PROSITE" id="PS50968"/>
    </source>
</evidence>
<comment type="function">
    <text evidence="10">The pyruvate dehydrogenase complex catalyzes the overall conversion of pyruvate to acetyl-CoA and CO2.</text>
</comment>
<evidence type="ECO:0000256" key="6">
    <source>
        <dbReference type="ARBA" id="ARBA00022823"/>
    </source>
</evidence>
<dbReference type="Gene3D" id="2.40.50.100">
    <property type="match status" value="1"/>
</dbReference>
<dbReference type="RefSeq" id="WP_209351906.1">
    <property type="nucleotide sequence ID" value="NZ_JAGIYZ010000010.1"/>
</dbReference>
<dbReference type="PANTHER" id="PTHR11624">
    <property type="entry name" value="DEHYDROGENASE RELATED"/>
    <property type="match status" value="1"/>
</dbReference>
<comment type="subunit">
    <text evidence="3">Heterodimer of an alpha and a beta chain.</text>
</comment>
<comment type="caution">
    <text evidence="12">The sequence shown here is derived from an EMBL/GenBank/DDBJ whole genome shotgun (WGS) entry which is preliminary data.</text>
</comment>
<evidence type="ECO:0000256" key="3">
    <source>
        <dbReference type="ARBA" id="ARBA00011870"/>
    </source>
</evidence>
<evidence type="ECO:0000256" key="9">
    <source>
        <dbReference type="ARBA" id="ARBA00023317"/>
    </source>
</evidence>
<dbReference type="PROSITE" id="PS50968">
    <property type="entry name" value="BIOTINYL_LIPOYL"/>
    <property type="match status" value="1"/>
</dbReference>
<protein>
    <recommendedName>
        <fullName evidence="5 10">Pyruvate dehydrogenase E1 component subunit beta</fullName>
        <ecNumber evidence="4 10">1.2.4.1</ecNumber>
    </recommendedName>
</protein>
<dbReference type="SMART" id="SM00861">
    <property type="entry name" value="Transket_pyr"/>
    <property type="match status" value="1"/>
</dbReference>
<dbReference type="Proteomes" id="UP000680815">
    <property type="component" value="Unassembled WGS sequence"/>
</dbReference>
<keyword evidence="7 10" id="KW-0560">Oxidoreductase</keyword>
<accession>A0ABS4AT41</accession>
<evidence type="ECO:0000256" key="5">
    <source>
        <dbReference type="ARBA" id="ARBA00016138"/>
    </source>
</evidence>
<evidence type="ECO:0000256" key="2">
    <source>
        <dbReference type="ARBA" id="ARBA00001964"/>
    </source>
</evidence>
<evidence type="ECO:0000313" key="13">
    <source>
        <dbReference type="Proteomes" id="UP000680815"/>
    </source>
</evidence>
<name>A0ABS4AT41_9PROT</name>
<dbReference type="CDD" id="cd06849">
    <property type="entry name" value="lipoyl_domain"/>
    <property type="match status" value="1"/>
</dbReference>
<evidence type="ECO:0000313" key="12">
    <source>
        <dbReference type="EMBL" id="MBP0464524.1"/>
    </source>
</evidence>
<keyword evidence="8 10" id="KW-0786">Thiamine pyrophosphate</keyword>
<dbReference type="InterPro" id="IPR005475">
    <property type="entry name" value="Transketolase-like_Pyr-bd"/>
</dbReference>
<dbReference type="SUPFAM" id="SSF51230">
    <property type="entry name" value="Single hybrid motif"/>
    <property type="match status" value="1"/>
</dbReference>
<dbReference type="NCBIfam" id="NF006667">
    <property type="entry name" value="PRK09212.1"/>
    <property type="match status" value="1"/>
</dbReference>
<evidence type="ECO:0000256" key="4">
    <source>
        <dbReference type="ARBA" id="ARBA00012281"/>
    </source>
</evidence>
<dbReference type="GO" id="GO:0004739">
    <property type="term" value="F:pyruvate dehydrogenase (acetyl-transferring) activity"/>
    <property type="evidence" value="ECO:0007669"/>
    <property type="project" value="UniProtKB-EC"/>
</dbReference>
<dbReference type="InterPro" id="IPR033248">
    <property type="entry name" value="Transketolase_C"/>
</dbReference>
<evidence type="ECO:0000256" key="10">
    <source>
        <dbReference type="RuleBase" id="RU364074"/>
    </source>
</evidence>
<reference evidence="12 13" key="1">
    <citation type="submission" date="2021-03" db="EMBL/GenBank/DDBJ databases">
        <authorList>
            <person name="So Y."/>
        </authorList>
    </citation>
    <scope>NUCLEOTIDE SEQUENCE [LARGE SCALE GENOMIC DNA]</scope>
    <source>
        <strain evidence="12 13">PWR1</strain>
    </source>
</reference>
<dbReference type="EC" id="1.2.4.1" evidence="4 10"/>
<feature type="domain" description="Lipoyl-binding" evidence="11">
    <location>
        <begin position="2"/>
        <end position="78"/>
    </location>
</feature>
<comment type="cofactor">
    <cofactor evidence="1">
        <name>(R)-lipoate</name>
        <dbReference type="ChEBI" id="CHEBI:83088"/>
    </cofactor>
</comment>
<dbReference type="InterPro" id="IPR009014">
    <property type="entry name" value="Transketo_C/PFOR_II"/>
</dbReference>
<comment type="catalytic activity">
    <reaction evidence="10">
        <text>N(6)-[(R)-lipoyl]-L-lysyl-[protein] + pyruvate + H(+) = N(6)-[(R)-S(8)-acetyldihydrolipoyl]-L-lysyl-[protein] + CO2</text>
        <dbReference type="Rhea" id="RHEA:19189"/>
        <dbReference type="Rhea" id="RHEA-COMP:10474"/>
        <dbReference type="Rhea" id="RHEA-COMP:10478"/>
        <dbReference type="ChEBI" id="CHEBI:15361"/>
        <dbReference type="ChEBI" id="CHEBI:15378"/>
        <dbReference type="ChEBI" id="CHEBI:16526"/>
        <dbReference type="ChEBI" id="CHEBI:83099"/>
        <dbReference type="ChEBI" id="CHEBI:83111"/>
        <dbReference type="EC" id="1.2.4.1"/>
    </reaction>
</comment>
<sequence>MGAVILMPALSPTMTEGKLARWLKKEGDAVKSGDVIAEIETDKATMEVEAVDEGTITAILVPEGTEGVQVNSAIAELDGGAGGTAAKTAHGITNKNPRENEKMIADAGTATRADATIPASPRAPEMQPERDWGPMKAITVREALRDAMAAEMRRDRDVFLIGEEVAQYQGAYKISQGLLDEFGPKRVMDMPITEHGFTGMAVGAAFTGLKPIVEFMTFNFSMQAIDQIINSAAKTLYMSGGQLGCQIVFRGPNGAASRVAAQHSQCYASWYAHCPGLKVVAPWSAADAKGLLRAAIRDPNPVIVLENEIMYGQTFDCPTDEEFILPIGKAKVERPGTDVTIVAFSIMVGMAMQAADALAAQGISAEVINLRSLRPLDTETIAASVRKTNRLVTLEEGWPYAGIGAEVAMQIMETCFDHLDAPPVRVTGLDIPMPYAANLEKLALPRLEQVVDAAKRVTYK</sequence>
<evidence type="ECO:0000256" key="8">
    <source>
        <dbReference type="ARBA" id="ARBA00023052"/>
    </source>
</evidence>
<dbReference type="InterPro" id="IPR011053">
    <property type="entry name" value="Single_hybrid_motif"/>
</dbReference>
<dbReference type="PROSITE" id="PS00189">
    <property type="entry name" value="LIPOYL"/>
    <property type="match status" value="1"/>
</dbReference>
<evidence type="ECO:0000256" key="7">
    <source>
        <dbReference type="ARBA" id="ARBA00023002"/>
    </source>
</evidence>
<keyword evidence="9 10" id="KW-0670">Pyruvate</keyword>
<dbReference type="InterPro" id="IPR000089">
    <property type="entry name" value="Biotin_lipoyl"/>
</dbReference>
<dbReference type="Gene3D" id="3.40.50.920">
    <property type="match status" value="1"/>
</dbReference>
<keyword evidence="6" id="KW-0450">Lipoyl</keyword>
<proteinExistence type="predicted"/>
<dbReference type="EMBL" id="JAGIYZ010000010">
    <property type="protein sequence ID" value="MBP0464524.1"/>
    <property type="molecule type" value="Genomic_DNA"/>
</dbReference>
<dbReference type="InterPro" id="IPR027110">
    <property type="entry name" value="PDHB_mito-type"/>
</dbReference>
<dbReference type="PANTHER" id="PTHR11624:SF96">
    <property type="entry name" value="PYRUVATE DEHYDROGENASE E1 COMPONENT SUBUNIT BETA, MITOCHONDRIAL"/>
    <property type="match status" value="1"/>
</dbReference>
<dbReference type="Pfam" id="PF02780">
    <property type="entry name" value="Transketolase_C"/>
    <property type="match status" value="1"/>
</dbReference>
<evidence type="ECO:0000256" key="1">
    <source>
        <dbReference type="ARBA" id="ARBA00001938"/>
    </source>
</evidence>
<keyword evidence="13" id="KW-1185">Reference proteome</keyword>
<dbReference type="SUPFAM" id="SSF52518">
    <property type="entry name" value="Thiamin diphosphate-binding fold (THDP-binding)"/>
    <property type="match status" value="1"/>
</dbReference>
<dbReference type="Pfam" id="PF02779">
    <property type="entry name" value="Transket_pyr"/>
    <property type="match status" value="1"/>
</dbReference>
<dbReference type="CDD" id="cd07036">
    <property type="entry name" value="TPP_PYR_E1-PDHc-beta_like"/>
    <property type="match status" value="1"/>
</dbReference>
<organism evidence="12 13">
    <name type="scientific">Roseomonas nitratireducens</name>
    <dbReference type="NCBI Taxonomy" id="2820810"/>
    <lineage>
        <taxon>Bacteria</taxon>
        <taxon>Pseudomonadati</taxon>
        <taxon>Pseudomonadota</taxon>
        <taxon>Alphaproteobacteria</taxon>
        <taxon>Acetobacterales</taxon>
        <taxon>Roseomonadaceae</taxon>
        <taxon>Roseomonas</taxon>
    </lineage>
</organism>
<dbReference type="Pfam" id="PF00364">
    <property type="entry name" value="Biotin_lipoyl"/>
    <property type="match status" value="1"/>
</dbReference>
<comment type="cofactor">
    <cofactor evidence="2 10">
        <name>thiamine diphosphate</name>
        <dbReference type="ChEBI" id="CHEBI:58937"/>
    </cofactor>
</comment>
<dbReference type="NCBIfam" id="NF008854">
    <property type="entry name" value="PRK11892.1"/>
    <property type="match status" value="1"/>
</dbReference>